<dbReference type="KEGG" id="tvd:SG34_006170"/>
<name>A0AAE9Z749_9GAMM</name>
<dbReference type="AlphaFoldDB" id="A0AAE9Z749"/>
<dbReference type="Proteomes" id="UP000032352">
    <property type="component" value="Chromosome"/>
</dbReference>
<dbReference type="EMBL" id="CP059733">
    <property type="protein sequence ID" value="WDE06503.1"/>
    <property type="molecule type" value="Genomic_DNA"/>
</dbReference>
<reference evidence="2 3" key="1">
    <citation type="journal article" date="2015" name="Genome Announc.">
        <title>Draft Genome Sequences of Marine Isolates of Thalassomonas viridans and Thalassomonas actiniarum.</title>
        <authorList>
            <person name="Olonade I."/>
            <person name="van Zyl L.J."/>
            <person name="Trindade M."/>
        </authorList>
    </citation>
    <scope>NUCLEOTIDE SEQUENCE [LARGE SCALE GENOMIC DNA]</scope>
    <source>
        <strain evidence="2 3">XOM25</strain>
    </source>
</reference>
<dbReference type="Gene3D" id="3.40.190.10">
    <property type="entry name" value="Periplasmic binding protein-like II"/>
    <property type="match status" value="2"/>
</dbReference>
<reference evidence="2 3" key="2">
    <citation type="journal article" date="2022" name="Mar. Drugs">
        <title>Bioassay-Guided Fractionation Leads to the Detection of Cholic Acid Generated by the Rare Thalassomonas sp.</title>
        <authorList>
            <person name="Pheiffer F."/>
            <person name="Schneider Y.K."/>
            <person name="Hansen E.H."/>
            <person name="Andersen J.H."/>
            <person name="Isaksson J."/>
            <person name="Busche T."/>
            <person name="R C."/>
            <person name="Kalinowski J."/>
            <person name="Zyl L.V."/>
            <person name="Trindade M."/>
        </authorList>
    </citation>
    <scope>NUCLEOTIDE SEQUENCE [LARGE SCALE GENOMIC DNA]</scope>
    <source>
        <strain evidence="2 3">XOM25</strain>
    </source>
</reference>
<proteinExistence type="predicted"/>
<gene>
    <name evidence="2" type="ORF">SG34_006170</name>
</gene>
<evidence type="ECO:0000313" key="3">
    <source>
        <dbReference type="Proteomes" id="UP000032352"/>
    </source>
</evidence>
<organism evidence="2 3">
    <name type="scientific">Thalassomonas viridans</name>
    <dbReference type="NCBI Taxonomy" id="137584"/>
    <lineage>
        <taxon>Bacteria</taxon>
        <taxon>Pseudomonadati</taxon>
        <taxon>Pseudomonadota</taxon>
        <taxon>Gammaproteobacteria</taxon>
        <taxon>Alteromonadales</taxon>
        <taxon>Colwelliaceae</taxon>
        <taxon>Thalassomonas</taxon>
    </lineage>
</organism>
<feature type="domain" description="Solute-binding protein family 3/N-terminal" evidence="1">
    <location>
        <begin position="76"/>
        <end position="302"/>
    </location>
</feature>
<evidence type="ECO:0000259" key="1">
    <source>
        <dbReference type="SMART" id="SM00062"/>
    </source>
</evidence>
<dbReference type="SUPFAM" id="SSF53850">
    <property type="entry name" value="Periplasmic binding protein-like II"/>
    <property type="match status" value="1"/>
</dbReference>
<sequence>MIKKVAEAAFFIIGTIIYWHYDEFRDEFRDEFGQENTFGLTDAMAIFNSVKTLVVLILLLGFNHLAYGVVSPEVIEIKVGTIPRPPFLAADEATGAAPEVLAAMNRVQNQFEFTLVSIPTKRRIRSLSAGLVDIMMWDNPAWGWQKDRLSLSVPLVANQDIFLALKQEQRTQSFFDDLTDKRLVAVHGYYYRFADFVTDESRLSEMFDISLVSNEELTIKMLLAKRADIAVVSTITLNWFLLRYPQYREELMISERVDTSHERFFLVPQSAPIRAKEINDILIAADRQGLLSVIYQRYGLEKPDFAGLYQLPVR</sequence>
<keyword evidence="3" id="KW-1185">Reference proteome</keyword>
<evidence type="ECO:0000313" key="2">
    <source>
        <dbReference type="EMBL" id="WDE06503.1"/>
    </source>
</evidence>
<dbReference type="InterPro" id="IPR001638">
    <property type="entry name" value="Solute-binding_3/MltF_N"/>
</dbReference>
<accession>A0AAE9Z749</accession>
<dbReference type="RefSeq" id="WP_044839469.1">
    <property type="nucleotide sequence ID" value="NZ_CP059733.1"/>
</dbReference>
<dbReference type="SMART" id="SM00062">
    <property type="entry name" value="PBPb"/>
    <property type="match status" value="1"/>
</dbReference>
<protein>
    <submittedName>
        <fullName evidence="2">Transporter substrate-binding domain-containing protein</fullName>
    </submittedName>
</protein>